<evidence type="ECO:0000259" key="6">
    <source>
        <dbReference type="PROSITE" id="PS50977"/>
    </source>
</evidence>
<dbReference type="PANTHER" id="PTHR30055:SF175">
    <property type="entry name" value="HTH-TYPE TRANSCRIPTIONAL REPRESSOR KSTR2"/>
    <property type="match status" value="1"/>
</dbReference>
<dbReference type="InterPro" id="IPR009057">
    <property type="entry name" value="Homeodomain-like_sf"/>
</dbReference>
<dbReference type="GO" id="GO:0000976">
    <property type="term" value="F:transcription cis-regulatory region binding"/>
    <property type="evidence" value="ECO:0007669"/>
    <property type="project" value="TreeGrafter"/>
</dbReference>
<evidence type="ECO:0000313" key="7">
    <source>
        <dbReference type="EMBL" id="AMW99167.1"/>
    </source>
</evidence>
<reference evidence="8" key="2">
    <citation type="submission" date="2016-03" db="EMBL/GenBank/DDBJ databases">
        <authorList>
            <person name="Seldin L."/>
        </authorList>
    </citation>
    <scope>NUCLEOTIDE SEQUENCE [LARGE SCALE GENOMIC DNA]</scope>
    <source>
        <strain evidence="8">PP9</strain>
    </source>
</reference>
<dbReference type="SUPFAM" id="SSF46689">
    <property type="entry name" value="Homeodomain-like"/>
    <property type="match status" value="1"/>
</dbReference>
<dbReference type="RefSeq" id="WP_066787582.1">
    <property type="nucleotide sequence ID" value="NZ_CP014806.1"/>
</dbReference>
<dbReference type="PRINTS" id="PR00455">
    <property type="entry name" value="HTHTETR"/>
</dbReference>
<evidence type="ECO:0000256" key="3">
    <source>
        <dbReference type="ARBA" id="ARBA00023125"/>
    </source>
</evidence>
<evidence type="ECO:0000256" key="4">
    <source>
        <dbReference type="ARBA" id="ARBA00023163"/>
    </source>
</evidence>
<evidence type="ECO:0000256" key="2">
    <source>
        <dbReference type="ARBA" id="ARBA00023015"/>
    </source>
</evidence>
<sequence>MASKKRGRPVGRPKQKDNDISTREVILQVATRLFLEHGFQRVSMDDIARNSETTKATVYYYFETKAELFKETMVALMERIQERILFLLTSHKPLYDRLLDVTTAHLKATTTLDLDGFMRESKQSLTEEQMGEMKKAEEKMYEGIENEFKKAIDSGEIPHVNTKFAAHAYLALIRVGNYKQADGLSIFKSAETSAIQILDVFWNGFFKK</sequence>
<name>A0A143HBN7_9BACL</name>
<keyword evidence="2" id="KW-0805">Transcription regulation</keyword>
<evidence type="ECO:0000256" key="1">
    <source>
        <dbReference type="ARBA" id="ARBA00022491"/>
    </source>
</evidence>
<dbReference type="InterPro" id="IPR050109">
    <property type="entry name" value="HTH-type_TetR-like_transc_reg"/>
</dbReference>
<evidence type="ECO:0000256" key="5">
    <source>
        <dbReference type="PROSITE-ProRule" id="PRU00335"/>
    </source>
</evidence>
<dbReference type="EMBL" id="CP014806">
    <property type="protein sequence ID" value="AMW99167.1"/>
    <property type="molecule type" value="Genomic_DNA"/>
</dbReference>
<dbReference type="KEGG" id="rst:ATY39_06645"/>
<protein>
    <recommendedName>
        <fullName evidence="6">HTH tetR-type domain-containing protein</fullName>
    </recommendedName>
</protein>
<keyword evidence="8" id="KW-1185">Reference proteome</keyword>
<accession>A0A143HBN7</accession>
<dbReference type="FunFam" id="1.10.10.60:FF:000141">
    <property type="entry name" value="TetR family transcriptional regulator"/>
    <property type="match status" value="1"/>
</dbReference>
<dbReference type="STRING" id="241244.ATY39_06645"/>
<dbReference type="InterPro" id="IPR001647">
    <property type="entry name" value="HTH_TetR"/>
</dbReference>
<proteinExistence type="predicted"/>
<dbReference type="GO" id="GO:0045892">
    <property type="term" value="P:negative regulation of DNA-templated transcription"/>
    <property type="evidence" value="ECO:0007669"/>
    <property type="project" value="UniProtKB-ARBA"/>
</dbReference>
<dbReference type="Gene3D" id="1.10.357.10">
    <property type="entry name" value="Tetracycline Repressor, domain 2"/>
    <property type="match status" value="1"/>
</dbReference>
<dbReference type="GO" id="GO:0003700">
    <property type="term" value="F:DNA-binding transcription factor activity"/>
    <property type="evidence" value="ECO:0007669"/>
    <property type="project" value="TreeGrafter"/>
</dbReference>
<dbReference type="OrthoDB" id="9814200at2"/>
<dbReference type="Pfam" id="PF00440">
    <property type="entry name" value="TetR_N"/>
    <property type="match status" value="1"/>
</dbReference>
<keyword evidence="3 5" id="KW-0238">DNA-binding</keyword>
<feature type="domain" description="HTH tetR-type" evidence="6">
    <location>
        <begin position="20"/>
        <end position="80"/>
    </location>
</feature>
<dbReference type="PANTHER" id="PTHR30055">
    <property type="entry name" value="HTH-TYPE TRANSCRIPTIONAL REGULATOR RUTR"/>
    <property type="match status" value="1"/>
</dbReference>
<dbReference type="AlphaFoldDB" id="A0A143HBN7"/>
<feature type="DNA-binding region" description="H-T-H motif" evidence="5">
    <location>
        <begin position="43"/>
        <end position="62"/>
    </location>
</feature>
<keyword evidence="4" id="KW-0804">Transcription</keyword>
<dbReference type="Gene3D" id="1.10.10.60">
    <property type="entry name" value="Homeodomain-like"/>
    <property type="match status" value="1"/>
</dbReference>
<dbReference type="Proteomes" id="UP000076021">
    <property type="component" value="Chromosome"/>
</dbReference>
<keyword evidence="1" id="KW-0678">Repressor</keyword>
<gene>
    <name evidence="7" type="ORF">ATY39_06645</name>
</gene>
<dbReference type="PROSITE" id="PS50977">
    <property type="entry name" value="HTH_TETR_2"/>
    <property type="match status" value="1"/>
</dbReference>
<organism evidence="7 8">
    <name type="scientific">Rummeliibacillus stabekisii</name>
    <dbReference type="NCBI Taxonomy" id="241244"/>
    <lineage>
        <taxon>Bacteria</taxon>
        <taxon>Bacillati</taxon>
        <taxon>Bacillota</taxon>
        <taxon>Bacilli</taxon>
        <taxon>Bacillales</taxon>
        <taxon>Caryophanaceae</taxon>
        <taxon>Rummeliibacillus</taxon>
    </lineage>
</organism>
<evidence type="ECO:0000313" key="8">
    <source>
        <dbReference type="Proteomes" id="UP000076021"/>
    </source>
</evidence>
<reference evidence="7 8" key="1">
    <citation type="journal article" date="2016" name="Genome Announc.">
        <title>Whole-Genome Sequence of Rummeliibacillus stabekisii Strain PP9 Isolated from Antarctic Soil.</title>
        <authorList>
            <person name="da Mota F.F."/>
            <person name="Vollu R.E."/>
            <person name="Jurelevicius D."/>
            <person name="Seldin L."/>
        </authorList>
    </citation>
    <scope>NUCLEOTIDE SEQUENCE [LARGE SCALE GENOMIC DNA]</scope>
    <source>
        <strain evidence="7 8">PP9</strain>
    </source>
</reference>